<dbReference type="PROSITE" id="PS50977">
    <property type="entry name" value="HTH_TETR_2"/>
    <property type="match status" value="1"/>
</dbReference>
<dbReference type="PANTHER" id="PTHR30055">
    <property type="entry name" value="HTH-TYPE TRANSCRIPTIONAL REGULATOR RUTR"/>
    <property type="match status" value="1"/>
</dbReference>
<evidence type="ECO:0000313" key="6">
    <source>
        <dbReference type="EMBL" id="RJL31693.1"/>
    </source>
</evidence>
<evidence type="ECO:0000256" key="4">
    <source>
        <dbReference type="PROSITE-ProRule" id="PRU00335"/>
    </source>
</evidence>
<dbReference type="Pfam" id="PF00440">
    <property type="entry name" value="TetR_N"/>
    <property type="match status" value="1"/>
</dbReference>
<accession>A0A3A4B0Q7</accession>
<dbReference type="PANTHER" id="PTHR30055:SF234">
    <property type="entry name" value="HTH-TYPE TRANSCRIPTIONAL REGULATOR BETI"/>
    <property type="match status" value="1"/>
</dbReference>
<dbReference type="EMBL" id="QZEY01000006">
    <property type="protein sequence ID" value="RJL31693.1"/>
    <property type="molecule type" value="Genomic_DNA"/>
</dbReference>
<comment type="caution">
    <text evidence="6">The sequence shown here is derived from an EMBL/GenBank/DDBJ whole genome shotgun (WGS) entry which is preliminary data.</text>
</comment>
<evidence type="ECO:0000256" key="1">
    <source>
        <dbReference type="ARBA" id="ARBA00023015"/>
    </source>
</evidence>
<organism evidence="6 7">
    <name type="scientific">Bailinhaonella thermotolerans</name>
    <dbReference type="NCBI Taxonomy" id="1070861"/>
    <lineage>
        <taxon>Bacteria</taxon>
        <taxon>Bacillati</taxon>
        <taxon>Actinomycetota</taxon>
        <taxon>Actinomycetes</taxon>
        <taxon>Streptosporangiales</taxon>
        <taxon>Streptosporangiaceae</taxon>
        <taxon>Bailinhaonella</taxon>
    </lineage>
</organism>
<protein>
    <submittedName>
        <fullName evidence="6">TetR family transcriptional regulator</fullName>
    </submittedName>
</protein>
<keyword evidence="2 4" id="KW-0238">DNA-binding</keyword>
<proteinExistence type="predicted"/>
<sequence length="224" mass="24554">MRTGERGGRAGGGAGTRERLIAAAEELFAEEGVDAVSLREIVRASGARNVTALQYHFGDREGLVAALLAKHHAGVDARRHALLDAARDPSLRDLAAILVRPLAAKLADTDGGPAYLRIQAELMNRARPWIDPAALDDPSNSMYRWRMMVAPHLTEDALRLHRRFVAYRFTVGELARRARTAPHTDDRLFTEHLIDLVTALLATPPSPETLRLEAEKQAGRPPAP</sequence>
<evidence type="ECO:0000256" key="2">
    <source>
        <dbReference type="ARBA" id="ARBA00023125"/>
    </source>
</evidence>
<comment type="caution">
    <text evidence="4">Lacks conserved residue(s) required for the propagation of feature annotation.</text>
</comment>
<reference evidence="6 7" key="1">
    <citation type="submission" date="2018-09" db="EMBL/GenBank/DDBJ databases">
        <title>YIM 75507 draft genome.</title>
        <authorList>
            <person name="Tang S."/>
            <person name="Feng Y."/>
        </authorList>
    </citation>
    <scope>NUCLEOTIDE SEQUENCE [LARGE SCALE GENOMIC DNA]</scope>
    <source>
        <strain evidence="6 7">YIM 75507</strain>
    </source>
</reference>
<dbReference type="Proteomes" id="UP000265768">
    <property type="component" value="Unassembled WGS sequence"/>
</dbReference>
<evidence type="ECO:0000313" key="7">
    <source>
        <dbReference type="Proteomes" id="UP000265768"/>
    </source>
</evidence>
<feature type="domain" description="HTH tetR-type" evidence="5">
    <location>
        <begin position="14"/>
        <end position="75"/>
    </location>
</feature>
<dbReference type="InterPro" id="IPR050109">
    <property type="entry name" value="HTH-type_TetR-like_transc_reg"/>
</dbReference>
<keyword evidence="1" id="KW-0805">Transcription regulation</keyword>
<keyword evidence="3" id="KW-0804">Transcription</keyword>
<evidence type="ECO:0000259" key="5">
    <source>
        <dbReference type="PROSITE" id="PS50977"/>
    </source>
</evidence>
<evidence type="ECO:0000256" key="3">
    <source>
        <dbReference type="ARBA" id="ARBA00023163"/>
    </source>
</evidence>
<dbReference type="AlphaFoldDB" id="A0A3A4B0Q7"/>
<dbReference type="GO" id="GO:0003700">
    <property type="term" value="F:DNA-binding transcription factor activity"/>
    <property type="evidence" value="ECO:0007669"/>
    <property type="project" value="TreeGrafter"/>
</dbReference>
<dbReference type="InterPro" id="IPR009057">
    <property type="entry name" value="Homeodomain-like_sf"/>
</dbReference>
<dbReference type="SUPFAM" id="SSF46689">
    <property type="entry name" value="Homeodomain-like"/>
    <property type="match status" value="1"/>
</dbReference>
<dbReference type="RefSeq" id="WP_119927721.1">
    <property type="nucleotide sequence ID" value="NZ_QZEY01000006.1"/>
</dbReference>
<keyword evidence="7" id="KW-1185">Reference proteome</keyword>
<dbReference type="GO" id="GO:0000976">
    <property type="term" value="F:transcription cis-regulatory region binding"/>
    <property type="evidence" value="ECO:0007669"/>
    <property type="project" value="TreeGrafter"/>
</dbReference>
<gene>
    <name evidence="6" type="ORF">D5H75_18490</name>
</gene>
<name>A0A3A4B0Q7_9ACTN</name>
<dbReference type="Gene3D" id="1.10.357.10">
    <property type="entry name" value="Tetracycline Repressor, domain 2"/>
    <property type="match status" value="1"/>
</dbReference>
<dbReference type="InterPro" id="IPR001647">
    <property type="entry name" value="HTH_TetR"/>
</dbReference>
<dbReference type="OrthoDB" id="2356263at2"/>